<keyword evidence="2" id="KW-0472">Membrane</keyword>
<dbReference type="InterPro" id="IPR050570">
    <property type="entry name" value="Cell_wall_metabolism_enzyme"/>
</dbReference>
<dbReference type="SUPFAM" id="SSF51261">
    <property type="entry name" value="Duplicated hybrid motif"/>
    <property type="match status" value="1"/>
</dbReference>
<feature type="transmembrane region" description="Helical" evidence="2">
    <location>
        <begin position="82"/>
        <end position="102"/>
    </location>
</feature>
<dbReference type="Gene3D" id="2.70.70.10">
    <property type="entry name" value="Glucose Permease (Domain IIA)"/>
    <property type="match status" value="1"/>
</dbReference>
<feature type="domain" description="LysM" evidence="3">
    <location>
        <begin position="205"/>
        <end position="249"/>
    </location>
</feature>
<proteinExistence type="predicted"/>
<comment type="caution">
    <text evidence="4">The sequence shown here is derived from an EMBL/GenBank/DDBJ whole genome shotgun (WGS) entry which is preliminary data.</text>
</comment>
<feature type="transmembrane region" description="Helical" evidence="2">
    <location>
        <begin position="12"/>
        <end position="30"/>
    </location>
</feature>
<organism evidence="4 5">
    <name type="scientific">Candidatus Falkowbacteria bacterium RIFCSPHIGHO2_02_FULL_45_15</name>
    <dbReference type="NCBI Taxonomy" id="1797987"/>
    <lineage>
        <taxon>Bacteria</taxon>
        <taxon>Candidatus Falkowiibacteriota</taxon>
    </lineage>
</organism>
<dbReference type="Pfam" id="PF01551">
    <property type="entry name" value="Peptidase_M23"/>
    <property type="match status" value="1"/>
</dbReference>
<dbReference type="Pfam" id="PF01476">
    <property type="entry name" value="LysM"/>
    <property type="match status" value="2"/>
</dbReference>
<dbReference type="EMBL" id="MFFU01000043">
    <property type="protein sequence ID" value="OGF18554.1"/>
    <property type="molecule type" value="Genomic_DNA"/>
</dbReference>
<evidence type="ECO:0000313" key="5">
    <source>
        <dbReference type="Proteomes" id="UP000177691"/>
    </source>
</evidence>
<keyword evidence="2" id="KW-0812">Transmembrane</keyword>
<gene>
    <name evidence="4" type="ORF">A3D54_04070</name>
</gene>
<dbReference type="AlphaFoldDB" id="A0A1F5RVV5"/>
<keyword evidence="2" id="KW-1133">Transmembrane helix</keyword>
<dbReference type="InterPro" id="IPR016047">
    <property type="entry name" value="M23ase_b-sheet_dom"/>
</dbReference>
<feature type="domain" description="LysM" evidence="3">
    <location>
        <begin position="255"/>
        <end position="299"/>
    </location>
</feature>
<dbReference type="SMART" id="SM00257">
    <property type="entry name" value="LysM"/>
    <property type="match status" value="2"/>
</dbReference>
<dbReference type="PANTHER" id="PTHR21666:SF289">
    <property type="entry name" value="L-ALA--D-GLU ENDOPEPTIDASE"/>
    <property type="match status" value="1"/>
</dbReference>
<evidence type="ECO:0000259" key="3">
    <source>
        <dbReference type="PROSITE" id="PS51782"/>
    </source>
</evidence>
<sequence length="452" mass="49334">MSNNFKKIGLNILILLFQGIYYGVKFLILGLRNLLFLPSYNISKKIFGGAVIKLYGQFLILKTRIGVNERARFRRLLLSSRATHATIIGLTIVILIINLTAAGKDTLAADASAPKPILFYLIQSEFSEDGELIVETFDQSAIVTPEEENYLRNLGSVRVQPQAEMKAVGEAENETAESLVHGGSSFVKPNLAQTKKIKRPRATIVFHTVQSGETISTIAQEYDVSVSTILWENNLTAYSVIRPGNSLAILPASGISYVIQRGDTLQGIAKKYDVAEEEIARFNKLADAGYLKSGQKIIIPGGSKKYTAPAVTSYSGIAALRELVTPPAAKAVPGNKMNWPTVGYRITQYYSWRHRGIDIANKIGTAIYAADAGTVEYAGWGTGYGNQVVIDHGGGKRTRYGHASKLLVQKGEEVAKGQVIALIGSTGWSTGPHVHFEVIINNIKYNPLDFVK</sequence>
<feature type="transmembrane region" description="Helical" evidence="2">
    <location>
        <begin position="42"/>
        <end position="61"/>
    </location>
</feature>
<dbReference type="InterPro" id="IPR036779">
    <property type="entry name" value="LysM_dom_sf"/>
</dbReference>
<dbReference type="InterPro" id="IPR018392">
    <property type="entry name" value="LysM"/>
</dbReference>
<evidence type="ECO:0000256" key="1">
    <source>
        <dbReference type="ARBA" id="ARBA00022729"/>
    </source>
</evidence>
<name>A0A1F5RVV5_9BACT</name>
<dbReference type="PANTHER" id="PTHR21666">
    <property type="entry name" value="PEPTIDASE-RELATED"/>
    <property type="match status" value="1"/>
</dbReference>
<accession>A0A1F5RVV5</accession>
<evidence type="ECO:0000313" key="4">
    <source>
        <dbReference type="EMBL" id="OGF18554.1"/>
    </source>
</evidence>
<dbReference type="Proteomes" id="UP000177691">
    <property type="component" value="Unassembled WGS sequence"/>
</dbReference>
<dbReference type="CDD" id="cd00118">
    <property type="entry name" value="LysM"/>
    <property type="match status" value="2"/>
</dbReference>
<dbReference type="InterPro" id="IPR011055">
    <property type="entry name" value="Dup_hybrid_motif"/>
</dbReference>
<dbReference type="GO" id="GO:0004222">
    <property type="term" value="F:metalloendopeptidase activity"/>
    <property type="evidence" value="ECO:0007669"/>
    <property type="project" value="TreeGrafter"/>
</dbReference>
<reference evidence="4 5" key="1">
    <citation type="journal article" date="2016" name="Nat. Commun.">
        <title>Thousands of microbial genomes shed light on interconnected biogeochemical processes in an aquifer system.</title>
        <authorList>
            <person name="Anantharaman K."/>
            <person name="Brown C.T."/>
            <person name="Hug L.A."/>
            <person name="Sharon I."/>
            <person name="Castelle C.J."/>
            <person name="Probst A.J."/>
            <person name="Thomas B.C."/>
            <person name="Singh A."/>
            <person name="Wilkins M.J."/>
            <person name="Karaoz U."/>
            <person name="Brodie E.L."/>
            <person name="Williams K.H."/>
            <person name="Hubbard S.S."/>
            <person name="Banfield J.F."/>
        </authorList>
    </citation>
    <scope>NUCLEOTIDE SEQUENCE [LARGE SCALE GENOMIC DNA]</scope>
</reference>
<protein>
    <recommendedName>
        <fullName evidence="3">LysM domain-containing protein</fullName>
    </recommendedName>
</protein>
<dbReference type="PROSITE" id="PS51782">
    <property type="entry name" value="LYSM"/>
    <property type="match status" value="2"/>
</dbReference>
<evidence type="ECO:0000256" key="2">
    <source>
        <dbReference type="SAM" id="Phobius"/>
    </source>
</evidence>
<dbReference type="SUPFAM" id="SSF54106">
    <property type="entry name" value="LysM domain"/>
    <property type="match status" value="1"/>
</dbReference>
<dbReference type="Gene3D" id="3.10.350.10">
    <property type="entry name" value="LysM domain"/>
    <property type="match status" value="2"/>
</dbReference>
<dbReference type="CDD" id="cd12797">
    <property type="entry name" value="M23_peptidase"/>
    <property type="match status" value="1"/>
</dbReference>
<keyword evidence="1" id="KW-0732">Signal</keyword>